<accession>A0A0V8QDL1</accession>
<feature type="transmembrane region" description="Helical" evidence="1">
    <location>
        <begin position="12"/>
        <end position="34"/>
    </location>
</feature>
<dbReference type="Proteomes" id="UP000054874">
    <property type="component" value="Unassembled WGS sequence"/>
</dbReference>
<evidence type="ECO:0000313" key="3">
    <source>
        <dbReference type="Proteomes" id="UP000054874"/>
    </source>
</evidence>
<protein>
    <submittedName>
        <fullName evidence="2">Uncharacterized protein</fullName>
    </submittedName>
</protein>
<evidence type="ECO:0000256" key="1">
    <source>
        <dbReference type="SAM" id="Phobius"/>
    </source>
</evidence>
<sequence length="65" mass="7513">MTMEMVNQLIDASIRGTLLGISLFFWGFGLVAIWKWFFGVMKRLIGWLFPNLFKKKGAATDKENK</sequence>
<dbReference type="AlphaFoldDB" id="A0A0V8QDL1"/>
<dbReference type="RefSeq" id="WP_058353620.1">
    <property type="nucleotide sequence ID" value="NZ_CABMMD010000185.1"/>
</dbReference>
<reference evidence="2 3" key="1">
    <citation type="submission" date="2015-11" db="EMBL/GenBank/DDBJ databases">
        <title>Butyribacter intestini gen. nov., sp. nov., a butyric acid-producing bacterium of the family Lachnospiraceae isolated from the human faeces.</title>
        <authorList>
            <person name="Zou Y."/>
            <person name="Xue W."/>
            <person name="Luo G."/>
            <person name="Lv M."/>
        </authorList>
    </citation>
    <scope>NUCLEOTIDE SEQUENCE [LARGE SCALE GENOMIC DNA]</scope>
    <source>
        <strain evidence="2 3">ACET-33324</strain>
    </source>
</reference>
<keyword evidence="1" id="KW-0472">Membrane</keyword>
<dbReference type="EMBL" id="LNAM01000185">
    <property type="protein sequence ID" value="KSV58137.1"/>
    <property type="molecule type" value="Genomic_DNA"/>
</dbReference>
<evidence type="ECO:0000313" key="2">
    <source>
        <dbReference type="EMBL" id="KSV58137.1"/>
    </source>
</evidence>
<keyword evidence="3" id="KW-1185">Reference proteome</keyword>
<comment type="caution">
    <text evidence="2">The sequence shown here is derived from an EMBL/GenBank/DDBJ whole genome shotgun (WGS) entry which is preliminary data.</text>
</comment>
<dbReference type="OrthoDB" id="2063774at2"/>
<keyword evidence="1" id="KW-1133">Transmembrane helix</keyword>
<organism evidence="2 3">
    <name type="scientific">Acetivibrio ethanolgignens</name>
    <dbReference type="NCBI Taxonomy" id="290052"/>
    <lineage>
        <taxon>Bacteria</taxon>
        <taxon>Bacillati</taxon>
        <taxon>Bacillota</taxon>
        <taxon>Clostridia</taxon>
        <taxon>Eubacteriales</taxon>
        <taxon>Oscillospiraceae</taxon>
        <taxon>Acetivibrio</taxon>
    </lineage>
</organism>
<keyword evidence="1" id="KW-0812">Transmembrane</keyword>
<proteinExistence type="predicted"/>
<name>A0A0V8QDL1_9FIRM</name>
<gene>
    <name evidence="2" type="ORF">ASU35_14175</name>
</gene>